<evidence type="ECO:0000256" key="6">
    <source>
        <dbReference type="ARBA" id="ARBA00012655"/>
    </source>
</evidence>
<comment type="subunit">
    <text evidence="5">Monomer.</text>
</comment>
<evidence type="ECO:0000256" key="11">
    <source>
        <dbReference type="ARBA" id="ARBA00033064"/>
    </source>
</evidence>
<evidence type="ECO:0000256" key="2">
    <source>
        <dbReference type="ARBA" id="ARBA00002869"/>
    </source>
</evidence>
<evidence type="ECO:0000256" key="12">
    <source>
        <dbReference type="ARBA" id="ARBA00048169"/>
    </source>
</evidence>
<dbReference type="GO" id="GO:0004418">
    <property type="term" value="F:hydroxymethylbilane synthase activity"/>
    <property type="evidence" value="ECO:0007669"/>
    <property type="project" value="UniProtKB-EC"/>
</dbReference>
<comment type="cofactor">
    <cofactor evidence="1">
        <name>dipyrromethane</name>
        <dbReference type="ChEBI" id="CHEBI:60342"/>
    </cofactor>
</comment>
<evidence type="ECO:0000313" key="16">
    <source>
        <dbReference type="Proteomes" id="UP000031599"/>
    </source>
</evidence>
<dbReference type="AlphaFoldDB" id="A0A0C1ZFL5"/>
<dbReference type="GO" id="GO:0005737">
    <property type="term" value="C:cytoplasm"/>
    <property type="evidence" value="ECO:0007669"/>
    <property type="project" value="TreeGrafter"/>
</dbReference>
<dbReference type="InterPro" id="IPR022419">
    <property type="entry name" value="Porphobilin_deaminase_cofac_BS"/>
</dbReference>
<feature type="domain" description="Porphobilinogen deaminase N-terminal" evidence="13">
    <location>
        <begin position="2"/>
        <end position="68"/>
    </location>
</feature>
<dbReference type="InterPro" id="IPR022417">
    <property type="entry name" value="Porphobilin_deaminase_N"/>
</dbReference>
<evidence type="ECO:0000259" key="14">
    <source>
        <dbReference type="Pfam" id="PF03900"/>
    </source>
</evidence>
<keyword evidence="9" id="KW-0627">Porphyrin biosynthesis</keyword>
<dbReference type="PROSITE" id="PS00533">
    <property type="entry name" value="PORPHOBILINOGEN_DEAM"/>
    <property type="match status" value="1"/>
</dbReference>
<dbReference type="EMBL" id="JMCC02000038">
    <property type="protein sequence ID" value="KIG16459.1"/>
    <property type="molecule type" value="Genomic_DNA"/>
</dbReference>
<comment type="catalytic activity">
    <reaction evidence="12">
        <text>4 porphobilinogen + H2O = hydroxymethylbilane + 4 NH4(+)</text>
        <dbReference type="Rhea" id="RHEA:13185"/>
        <dbReference type="ChEBI" id="CHEBI:15377"/>
        <dbReference type="ChEBI" id="CHEBI:28938"/>
        <dbReference type="ChEBI" id="CHEBI:57845"/>
        <dbReference type="ChEBI" id="CHEBI:58126"/>
        <dbReference type="EC" id="2.5.1.61"/>
    </reaction>
</comment>
<organism evidence="15 16">
    <name type="scientific">Enhygromyxa salina</name>
    <dbReference type="NCBI Taxonomy" id="215803"/>
    <lineage>
        <taxon>Bacteria</taxon>
        <taxon>Pseudomonadati</taxon>
        <taxon>Myxococcota</taxon>
        <taxon>Polyangia</taxon>
        <taxon>Nannocystales</taxon>
        <taxon>Nannocystaceae</taxon>
        <taxon>Enhygromyxa</taxon>
    </lineage>
</organism>
<dbReference type="Gene3D" id="3.40.190.10">
    <property type="entry name" value="Periplasmic binding protein-like II"/>
    <property type="match status" value="1"/>
</dbReference>
<proteinExistence type="inferred from homology"/>
<comment type="similarity">
    <text evidence="4">Belongs to the HMBS family.</text>
</comment>
<dbReference type="SUPFAM" id="SSF54782">
    <property type="entry name" value="Porphobilinogen deaminase (hydroxymethylbilane synthase), C-terminal domain"/>
    <property type="match status" value="1"/>
</dbReference>
<dbReference type="InterPro" id="IPR036803">
    <property type="entry name" value="Porphobilinogen_deaminase_C_sf"/>
</dbReference>
<sequence length="169" mass="17512">MSIRGNLQTRLAKIDQGVVDVVLLAAAGLQRLGLDAQVAEYLDPERFCPAACQGTLAIEARADDPAVHELLAPLEHPPTAILAAAERAFLARLEGGCQVPMACHARLAEDGLHVRGLVIDPSGAPLFDARKVGTASQAAELGRGLAETLLRLGAGGIIEAQKRLAAGAS</sequence>
<evidence type="ECO:0000256" key="1">
    <source>
        <dbReference type="ARBA" id="ARBA00001916"/>
    </source>
</evidence>
<evidence type="ECO:0000256" key="8">
    <source>
        <dbReference type="ARBA" id="ARBA00022679"/>
    </source>
</evidence>
<evidence type="ECO:0000256" key="3">
    <source>
        <dbReference type="ARBA" id="ARBA00004735"/>
    </source>
</evidence>
<dbReference type="SUPFAM" id="SSF53850">
    <property type="entry name" value="Periplasmic binding protein-like II"/>
    <property type="match status" value="1"/>
</dbReference>
<dbReference type="Gene3D" id="3.30.160.40">
    <property type="entry name" value="Porphobilinogen deaminase, C-terminal domain"/>
    <property type="match status" value="1"/>
</dbReference>
<dbReference type="InterPro" id="IPR022418">
    <property type="entry name" value="Porphobilinogen_deaminase_C"/>
</dbReference>
<dbReference type="Pfam" id="PF01379">
    <property type="entry name" value="Porphobil_deam"/>
    <property type="match status" value="1"/>
</dbReference>
<dbReference type="GO" id="GO:0006782">
    <property type="term" value="P:protoporphyrinogen IX biosynthetic process"/>
    <property type="evidence" value="ECO:0007669"/>
    <property type="project" value="UniProtKB-UniPathway"/>
</dbReference>
<dbReference type="PANTHER" id="PTHR11557:SF0">
    <property type="entry name" value="PORPHOBILINOGEN DEAMINASE"/>
    <property type="match status" value="1"/>
</dbReference>
<name>A0A0C1ZFL5_9BACT</name>
<gene>
    <name evidence="15" type="ORF">DB30_04503</name>
</gene>
<feature type="domain" description="Porphobilinogen deaminase C-terminal" evidence="14">
    <location>
        <begin position="82"/>
        <end position="150"/>
    </location>
</feature>
<evidence type="ECO:0000256" key="10">
    <source>
        <dbReference type="ARBA" id="ARBA00030685"/>
    </source>
</evidence>
<dbReference type="Pfam" id="PF03900">
    <property type="entry name" value="Porphobil_deamC"/>
    <property type="match status" value="1"/>
</dbReference>
<evidence type="ECO:0000259" key="13">
    <source>
        <dbReference type="Pfam" id="PF01379"/>
    </source>
</evidence>
<evidence type="ECO:0000256" key="5">
    <source>
        <dbReference type="ARBA" id="ARBA00011245"/>
    </source>
</evidence>
<dbReference type="EC" id="2.5.1.61" evidence="6"/>
<comment type="pathway">
    <text evidence="3">Porphyrin-containing compound metabolism; protoporphyrin-IX biosynthesis; coproporphyrinogen-III from 5-aminolevulinate: step 2/4.</text>
</comment>
<dbReference type="PANTHER" id="PTHR11557">
    <property type="entry name" value="PORPHOBILINOGEN DEAMINASE"/>
    <property type="match status" value="1"/>
</dbReference>
<accession>A0A0C1ZFL5</accession>
<comment type="caution">
    <text evidence="15">The sequence shown here is derived from an EMBL/GenBank/DDBJ whole genome shotgun (WGS) entry which is preliminary data.</text>
</comment>
<dbReference type="Proteomes" id="UP000031599">
    <property type="component" value="Unassembled WGS sequence"/>
</dbReference>
<evidence type="ECO:0000256" key="7">
    <source>
        <dbReference type="ARBA" id="ARBA00016519"/>
    </source>
</evidence>
<evidence type="ECO:0000313" key="15">
    <source>
        <dbReference type="EMBL" id="KIG16459.1"/>
    </source>
</evidence>
<comment type="function">
    <text evidence="2">Tetrapolymerization of the monopyrrole PBG into the hydroxymethylbilane pre-uroporphyrinogen in several discrete steps.</text>
</comment>
<reference evidence="15 16" key="1">
    <citation type="submission" date="2014-12" db="EMBL/GenBank/DDBJ databases">
        <title>Genome assembly of Enhygromyxa salina DSM 15201.</title>
        <authorList>
            <person name="Sharma G."/>
            <person name="Subramanian S."/>
        </authorList>
    </citation>
    <scope>NUCLEOTIDE SEQUENCE [LARGE SCALE GENOMIC DNA]</scope>
    <source>
        <strain evidence="15 16">DSM 15201</strain>
    </source>
</reference>
<dbReference type="UniPathway" id="UPA00251">
    <property type="reaction ID" value="UER00319"/>
</dbReference>
<keyword evidence="8" id="KW-0808">Transferase</keyword>
<dbReference type="InterPro" id="IPR000860">
    <property type="entry name" value="HemC"/>
</dbReference>
<evidence type="ECO:0000256" key="9">
    <source>
        <dbReference type="ARBA" id="ARBA00023244"/>
    </source>
</evidence>
<protein>
    <recommendedName>
        <fullName evidence="7">Porphobilinogen deaminase</fullName>
        <ecNumber evidence="6">2.5.1.61</ecNumber>
    </recommendedName>
    <alternativeName>
        <fullName evidence="11">Hydroxymethylbilane synthase</fullName>
    </alternativeName>
    <alternativeName>
        <fullName evidence="10">Pre-uroporphyrinogen synthase</fullName>
    </alternativeName>
</protein>
<evidence type="ECO:0000256" key="4">
    <source>
        <dbReference type="ARBA" id="ARBA00005638"/>
    </source>
</evidence>